<keyword evidence="3" id="KW-1185">Reference proteome</keyword>
<dbReference type="InterPro" id="IPR029060">
    <property type="entry name" value="PIN-like_dom_sf"/>
</dbReference>
<dbReference type="Pfam" id="PF01850">
    <property type="entry name" value="PIN"/>
    <property type="match status" value="1"/>
</dbReference>
<dbReference type="EMBL" id="AP028907">
    <property type="protein sequence ID" value="BES81197.1"/>
    <property type="molecule type" value="Genomic_DNA"/>
</dbReference>
<feature type="domain" description="PIN" evidence="1">
    <location>
        <begin position="3"/>
        <end position="133"/>
    </location>
</feature>
<gene>
    <name evidence="2" type="ORF">PABY_07640</name>
</gene>
<dbReference type="RefSeq" id="WP_338252085.1">
    <property type="nucleotide sequence ID" value="NZ_AP028907.1"/>
</dbReference>
<dbReference type="PANTHER" id="PTHR39677:SF4">
    <property type="entry name" value="RIBONUCLEASE VAPC6"/>
    <property type="match status" value="1"/>
</dbReference>
<reference evidence="2 3" key="1">
    <citation type="submission" date="2023-09" db="EMBL/GenBank/DDBJ databases">
        <title>Pyrofollis japonicus gen. nov. sp. nov., a novel member of the family Pyrodictiaceae isolated from the Iheya North hydrothermal field.</title>
        <authorList>
            <person name="Miyazaki U."/>
            <person name="Sanari M."/>
            <person name="Tame A."/>
            <person name="Kitajima M."/>
            <person name="Okamoto A."/>
            <person name="Sawayama S."/>
            <person name="Miyazaki J."/>
            <person name="Takai K."/>
            <person name="Nakagawa S."/>
        </authorList>
    </citation>
    <scope>NUCLEOTIDE SEQUENCE [LARGE SCALE GENOMIC DNA]</scope>
    <source>
        <strain evidence="2 3">AV2</strain>
    </source>
</reference>
<sequence>MSRRVFIDSSVFIEYGKNNPDAVRLVRRIMELAATPCINAIVFSEALYIHIRERSGKPPEALKRNPGLVRSVNLDDVERALFSCVVLEEDAEILKEAASPVKDYGLLPNDALILATAKRFGSQLATMDEYLKEVARRVGVDVVE</sequence>
<dbReference type="Gene3D" id="3.40.50.1010">
    <property type="entry name" value="5'-nuclease"/>
    <property type="match status" value="1"/>
</dbReference>
<dbReference type="PANTHER" id="PTHR39677">
    <property type="entry name" value="RIBONUCLEASE VAPC6"/>
    <property type="match status" value="1"/>
</dbReference>
<accession>A0ABN6ZLT2</accession>
<evidence type="ECO:0000313" key="2">
    <source>
        <dbReference type="EMBL" id="BES81197.1"/>
    </source>
</evidence>
<name>A0ABN6ZLT2_9CREN</name>
<proteinExistence type="predicted"/>
<dbReference type="SMART" id="SM00670">
    <property type="entry name" value="PINc"/>
    <property type="match status" value="1"/>
</dbReference>
<evidence type="ECO:0000313" key="3">
    <source>
        <dbReference type="Proteomes" id="UP001341135"/>
    </source>
</evidence>
<organism evidence="2 3">
    <name type="scientific">Pyrodictium abyssi</name>
    <dbReference type="NCBI Taxonomy" id="54256"/>
    <lineage>
        <taxon>Archaea</taxon>
        <taxon>Thermoproteota</taxon>
        <taxon>Thermoprotei</taxon>
        <taxon>Desulfurococcales</taxon>
        <taxon>Pyrodictiaceae</taxon>
        <taxon>Pyrodictium</taxon>
    </lineage>
</organism>
<dbReference type="GeneID" id="89288787"/>
<dbReference type="InterPro" id="IPR002716">
    <property type="entry name" value="PIN_dom"/>
</dbReference>
<evidence type="ECO:0000259" key="1">
    <source>
        <dbReference type="SMART" id="SM00670"/>
    </source>
</evidence>
<dbReference type="CDD" id="cd18677">
    <property type="entry name" value="PIN_MjVapC2-VapC6_like"/>
    <property type="match status" value="1"/>
</dbReference>
<dbReference type="Proteomes" id="UP001341135">
    <property type="component" value="Chromosome"/>
</dbReference>
<protein>
    <submittedName>
        <fullName evidence="2">Type II toxin-antitoxin system VapC family toxin</fullName>
    </submittedName>
</protein>
<dbReference type="SUPFAM" id="SSF88723">
    <property type="entry name" value="PIN domain-like"/>
    <property type="match status" value="1"/>
</dbReference>